<dbReference type="Proteomes" id="UP000325788">
    <property type="component" value="Unassembled WGS sequence"/>
</dbReference>
<evidence type="ECO:0000313" key="2">
    <source>
        <dbReference type="Proteomes" id="UP000325788"/>
    </source>
</evidence>
<comment type="caution">
    <text evidence="1">The sequence shown here is derived from an EMBL/GenBank/DDBJ whole genome shotgun (WGS) entry which is preliminary data.</text>
</comment>
<reference evidence="1 2" key="1">
    <citation type="submission" date="2019-09" db="EMBL/GenBank/DDBJ databases">
        <title>Draft genome sequence of Acinetobacter tandoii W4-4-4 isolated from environmental water sample.</title>
        <authorList>
            <person name="Wee S.K."/>
            <person name="Yan B."/>
            <person name="Mustaffa S.B."/>
            <person name="Yap E.P.H."/>
        </authorList>
    </citation>
    <scope>NUCLEOTIDE SEQUENCE [LARGE SCALE GENOMIC DNA]</scope>
    <source>
        <strain evidence="1 2">W4-4-4</strain>
    </source>
</reference>
<dbReference type="EMBL" id="VXLD01000011">
    <property type="protein sequence ID" value="KAB1852911.1"/>
    <property type="molecule type" value="Genomic_DNA"/>
</dbReference>
<sequence length="72" mass="8056">MDLLNHVSHRIAALDSGEQWIVSAQKLLISRTDFQSLSIFLSRESEKGHFSISPQGLNASYHAEPVVTIIKH</sequence>
<gene>
    <name evidence="1" type="ORF">F4W09_13735</name>
</gene>
<accession>A0A5N4W485</accession>
<dbReference type="AlphaFoldDB" id="A0A5N4W485"/>
<evidence type="ECO:0000313" key="1">
    <source>
        <dbReference type="EMBL" id="KAB1852911.1"/>
    </source>
</evidence>
<dbReference type="RefSeq" id="WP_016168495.1">
    <property type="nucleotide sequence ID" value="NZ_BBNK01000014.1"/>
</dbReference>
<organism evidence="1 2">
    <name type="scientific">Acinetobacter tandoii</name>
    <dbReference type="NCBI Taxonomy" id="202954"/>
    <lineage>
        <taxon>Bacteria</taxon>
        <taxon>Pseudomonadati</taxon>
        <taxon>Pseudomonadota</taxon>
        <taxon>Gammaproteobacteria</taxon>
        <taxon>Moraxellales</taxon>
        <taxon>Moraxellaceae</taxon>
        <taxon>Acinetobacter</taxon>
    </lineage>
</organism>
<name>A0A5N4W485_9GAMM</name>
<protein>
    <submittedName>
        <fullName evidence="1">Uncharacterized protein</fullName>
    </submittedName>
</protein>
<proteinExistence type="predicted"/>